<organism evidence="2 3">
    <name type="scientific">Sinanodonta woodiana</name>
    <name type="common">Chinese pond mussel</name>
    <name type="synonym">Anodonta woodiana</name>
    <dbReference type="NCBI Taxonomy" id="1069815"/>
    <lineage>
        <taxon>Eukaryota</taxon>
        <taxon>Metazoa</taxon>
        <taxon>Spiralia</taxon>
        <taxon>Lophotrochozoa</taxon>
        <taxon>Mollusca</taxon>
        <taxon>Bivalvia</taxon>
        <taxon>Autobranchia</taxon>
        <taxon>Heteroconchia</taxon>
        <taxon>Palaeoheterodonta</taxon>
        <taxon>Unionida</taxon>
        <taxon>Unionoidea</taxon>
        <taxon>Unionidae</taxon>
        <taxon>Unioninae</taxon>
        <taxon>Sinanodonta</taxon>
    </lineage>
</organism>
<evidence type="ECO:0000313" key="3">
    <source>
        <dbReference type="Proteomes" id="UP001634394"/>
    </source>
</evidence>
<keyword evidence="3" id="KW-1185">Reference proteome</keyword>
<keyword evidence="1" id="KW-0732">Signal</keyword>
<comment type="caution">
    <text evidence="2">The sequence shown here is derived from an EMBL/GenBank/DDBJ whole genome shotgun (WGS) entry which is preliminary data.</text>
</comment>
<dbReference type="EMBL" id="JBJQND010000014">
    <property type="protein sequence ID" value="KAL3855325.1"/>
    <property type="molecule type" value="Genomic_DNA"/>
</dbReference>
<dbReference type="Proteomes" id="UP001634394">
    <property type="component" value="Unassembled WGS sequence"/>
</dbReference>
<reference evidence="2 3" key="1">
    <citation type="submission" date="2024-11" db="EMBL/GenBank/DDBJ databases">
        <title>Chromosome-level genome assembly of the freshwater bivalve Anodonta woodiana.</title>
        <authorList>
            <person name="Chen X."/>
        </authorList>
    </citation>
    <scope>NUCLEOTIDE SEQUENCE [LARGE SCALE GENOMIC DNA]</scope>
    <source>
        <strain evidence="2">MN2024</strain>
        <tissue evidence="2">Gills</tissue>
    </source>
</reference>
<evidence type="ECO:0000256" key="1">
    <source>
        <dbReference type="SAM" id="SignalP"/>
    </source>
</evidence>
<feature type="signal peptide" evidence="1">
    <location>
        <begin position="1"/>
        <end position="20"/>
    </location>
</feature>
<feature type="chain" id="PRO_5044790209" evidence="1">
    <location>
        <begin position="21"/>
        <end position="110"/>
    </location>
</feature>
<evidence type="ECO:0000313" key="2">
    <source>
        <dbReference type="EMBL" id="KAL3855325.1"/>
    </source>
</evidence>
<protein>
    <submittedName>
        <fullName evidence="2">Uncharacterized protein</fullName>
    </submittedName>
</protein>
<name>A0ABD3V482_SINWO</name>
<proteinExistence type="predicted"/>
<accession>A0ABD3V482</accession>
<sequence>MYVRMYICINVCMLVSLVLAQQIIDVSETCPNGLQDCILPCWPNQTMRCEYHICTCEALHNTGQACHTKTDCQGANHPDPERCNDHQIHCLNNECHCAHHGSNHGGVGKK</sequence>
<gene>
    <name evidence="2" type="ORF">ACJMK2_014541</name>
</gene>
<dbReference type="AlphaFoldDB" id="A0ABD3V482"/>